<evidence type="ECO:0000256" key="3">
    <source>
        <dbReference type="ARBA" id="ARBA00022692"/>
    </source>
</evidence>
<feature type="domain" description="Cytochrome b561 bacterial/Ni-hydrogenase" evidence="7">
    <location>
        <begin position="11"/>
        <end position="184"/>
    </location>
</feature>
<sequence length="188" mass="21327">MTDFNTTKNGWQPITLVLHSLFAFCIIGQLITSTFMHRPKPGRHVSAFEAWGYQTHEYMGILTLILLICYVVWAFVILKRGPHLFPWSRVGWQTIWRQCKALLKGILPASHSTGGLSGLIHGLGLLLVIATASTGTIWWLLSLSHIFTIGQIHPLKEVHEWCGTIVWFYLGGHVSMAILHWLIDAFKR</sequence>
<feature type="transmembrane region" description="Helical" evidence="6">
    <location>
        <begin position="58"/>
        <end position="78"/>
    </location>
</feature>
<proteinExistence type="predicted"/>
<feature type="transmembrane region" description="Helical" evidence="6">
    <location>
        <begin position="16"/>
        <end position="37"/>
    </location>
</feature>
<protein>
    <recommendedName>
        <fullName evidence="7">Cytochrome b561 bacterial/Ni-hydrogenase domain-containing protein</fullName>
    </recommendedName>
</protein>
<dbReference type="RefSeq" id="WP_069313297.1">
    <property type="nucleotide sequence ID" value="NZ_MDTU01000001.1"/>
</dbReference>
<organism evidence="8 9">
    <name type="scientific">Piscirickettsia litoralis</name>
    <dbReference type="NCBI Taxonomy" id="1891921"/>
    <lineage>
        <taxon>Bacteria</taxon>
        <taxon>Pseudomonadati</taxon>
        <taxon>Pseudomonadota</taxon>
        <taxon>Gammaproteobacteria</taxon>
        <taxon>Thiotrichales</taxon>
        <taxon>Piscirickettsiaceae</taxon>
        <taxon>Piscirickettsia</taxon>
    </lineage>
</organism>
<dbReference type="Proteomes" id="UP000094329">
    <property type="component" value="Unassembled WGS sequence"/>
</dbReference>
<evidence type="ECO:0000259" key="7">
    <source>
        <dbReference type="Pfam" id="PF01292"/>
    </source>
</evidence>
<evidence type="ECO:0000313" key="8">
    <source>
        <dbReference type="EMBL" id="ODN43500.1"/>
    </source>
</evidence>
<keyword evidence="2" id="KW-1003">Cell membrane</keyword>
<keyword evidence="3 6" id="KW-0812">Transmembrane</keyword>
<feature type="transmembrane region" description="Helical" evidence="6">
    <location>
        <begin position="161"/>
        <end position="183"/>
    </location>
</feature>
<evidence type="ECO:0000256" key="6">
    <source>
        <dbReference type="SAM" id="Phobius"/>
    </source>
</evidence>
<keyword evidence="5 6" id="KW-0472">Membrane</keyword>
<evidence type="ECO:0000256" key="1">
    <source>
        <dbReference type="ARBA" id="ARBA00004651"/>
    </source>
</evidence>
<feature type="transmembrane region" description="Helical" evidence="6">
    <location>
        <begin position="119"/>
        <end position="141"/>
    </location>
</feature>
<reference evidence="8 9" key="1">
    <citation type="submission" date="2016-08" db="EMBL/GenBank/DDBJ databases">
        <title>Draft genome sequence of Candidatus Piscirickettsia litoralis, from seawater.</title>
        <authorList>
            <person name="Wan X."/>
            <person name="Lee A.J."/>
            <person name="Hou S."/>
            <person name="Donachie S.P."/>
        </authorList>
    </citation>
    <scope>NUCLEOTIDE SEQUENCE [LARGE SCALE GENOMIC DNA]</scope>
    <source>
        <strain evidence="8 9">Y2</strain>
    </source>
</reference>
<keyword evidence="9" id="KW-1185">Reference proteome</keyword>
<dbReference type="InterPro" id="IPR016174">
    <property type="entry name" value="Di-haem_cyt_TM"/>
</dbReference>
<dbReference type="InterPro" id="IPR011577">
    <property type="entry name" value="Cyt_b561_bac/Ni-Hgenase"/>
</dbReference>
<dbReference type="EMBL" id="MDTU01000001">
    <property type="protein sequence ID" value="ODN43500.1"/>
    <property type="molecule type" value="Genomic_DNA"/>
</dbReference>
<evidence type="ECO:0000256" key="2">
    <source>
        <dbReference type="ARBA" id="ARBA00022475"/>
    </source>
</evidence>
<evidence type="ECO:0000256" key="5">
    <source>
        <dbReference type="ARBA" id="ARBA00023136"/>
    </source>
</evidence>
<comment type="caution">
    <text evidence="8">The sequence shown here is derived from an EMBL/GenBank/DDBJ whole genome shotgun (WGS) entry which is preliminary data.</text>
</comment>
<accession>A0ABX3A4S4</accession>
<dbReference type="SUPFAM" id="SSF81342">
    <property type="entry name" value="Transmembrane di-heme cytochromes"/>
    <property type="match status" value="1"/>
</dbReference>
<dbReference type="Pfam" id="PF01292">
    <property type="entry name" value="Ni_hydr_CYTB"/>
    <property type="match status" value="1"/>
</dbReference>
<comment type="subcellular location">
    <subcellularLocation>
        <location evidence="1">Cell membrane</location>
        <topology evidence="1">Multi-pass membrane protein</topology>
    </subcellularLocation>
</comment>
<keyword evidence="4 6" id="KW-1133">Transmembrane helix</keyword>
<name>A0ABX3A4S4_9GAMM</name>
<evidence type="ECO:0000313" key="9">
    <source>
        <dbReference type="Proteomes" id="UP000094329"/>
    </source>
</evidence>
<evidence type="ECO:0000256" key="4">
    <source>
        <dbReference type="ARBA" id="ARBA00022989"/>
    </source>
</evidence>
<gene>
    <name evidence="8" type="ORF">BGC07_11955</name>
</gene>
<dbReference type="Gene3D" id="1.20.950.20">
    <property type="entry name" value="Transmembrane di-heme cytochromes, Chain C"/>
    <property type="match status" value="1"/>
</dbReference>